<reference evidence="1" key="1">
    <citation type="submission" date="2020-07" db="EMBL/GenBank/DDBJ databases">
        <title>The High-quality genome of the commercially important snow crab, Chionoecetes opilio.</title>
        <authorList>
            <person name="Jeong J.-H."/>
            <person name="Ryu S."/>
        </authorList>
    </citation>
    <scope>NUCLEOTIDE SEQUENCE</scope>
    <source>
        <strain evidence="1">MADBK_172401_WGS</strain>
        <tissue evidence="1">Digestive gland</tissue>
    </source>
</reference>
<name>A0A8J4XVJ3_CHIOP</name>
<keyword evidence="2" id="KW-1185">Reference proteome</keyword>
<comment type="caution">
    <text evidence="1">The sequence shown here is derived from an EMBL/GenBank/DDBJ whole genome shotgun (WGS) entry which is preliminary data.</text>
</comment>
<dbReference type="EMBL" id="JACEEZ010020198">
    <property type="protein sequence ID" value="KAG0714835.1"/>
    <property type="molecule type" value="Genomic_DNA"/>
</dbReference>
<gene>
    <name evidence="1" type="ORF">GWK47_013336</name>
</gene>
<evidence type="ECO:0000313" key="1">
    <source>
        <dbReference type="EMBL" id="KAG0714835.1"/>
    </source>
</evidence>
<protein>
    <submittedName>
        <fullName evidence="1">Uncharacterized protein</fullName>
    </submittedName>
</protein>
<dbReference type="Proteomes" id="UP000770661">
    <property type="component" value="Unassembled WGS sequence"/>
</dbReference>
<dbReference type="OrthoDB" id="6380626at2759"/>
<proteinExistence type="predicted"/>
<accession>A0A8J4XVJ3</accession>
<sequence>MPAFSEGPPKYAALHWDGKMLRDVLEVILGPRQRLWLCLSPGPPAYPEGKLLGVTSDRQLNRNGSAEASMDLLEAWGLTGVITALVFDTTATTVEYIGEGFQASGATA</sequence>
<dbReference type="AlphaFoldDB" id="A0A8J4XVJ3"/>
<evidence type="ECO:0000313" key="2">
    <source>
        <dbReference type="Proteomes" id="UP000770661"/>
    </source>
</evidence>
<organism evidence="1 2">
    <name type="scientific">Chionoecetes opilio</name>
    <name type="common">Atlantic snow crab</name>
    <name type="synonym">Cancer opilio</name>
    <dbReference type="NCBI Taxonomy" id="41210"/>
    <lineage>
        <taxon>Eukaryota</taxon>
        <taxon>Metazoa</taxon>
        <taxon>Ecdysozoa</taxon>
        <taxon>Arthropoda</taxon>
        <taxon>Crustacea</taxon>
        <taxon>Multicrustacea</taxon>
        <taxon>Malacostraca</taxon>
        <taxon>Eumalacostraca</taxon>
        <taxon>Eucarida</taxon>
        <taxon>Decapoda</taxon>
        <taxon>Pleocyemata</taxon>
        <taxon>Brachyura</taxon>
        <taxon>Eubrachyura</taxon>
        <taxon>Majoidea</taxon>
        <taxon>Majidae</taxon>
        <taxon>Chionoecetes</taxon>
    </lineage>
</organism>